<dbReference type="Proteomes" id="UP000181873">
    <property type="component" value="Unassembled WGS sequence"/>
</dbReference>
<name>A0A1J9UNF4_9BACI</name>
<accession>A0A1J9UNF4</accession>
<evidence type="ECO:0000313" key="2">
    <source>
        <dbReference type="Proteomes" id="UP000181873"/>
    </source>
</evidence>
<protein>
    <submittedName>
        <fullName evidence="1">Uncharacterized protein</fullName>
    </submittedName>
</protein>
<sequence>MISYGFRDMAVIGLHIHVIFGYILKQEMFLVSAKCDINKFIGGKPLPWFIGGSVSNVTTNNIVKADGIGIATSKYPLSYFQRILG</sequence>
<proteinExistence type="predicted"/>
<dbReference type="EMBL" id="MAOE01000077">
    <property type="protein sequence ID" value="OJD65068.1"/>
    <property type="molecule type" value="Genomic_DNA"/>
</dbReference>
<dbReference type="AlphaFoldDB" id="A0A1J9UNF4"/>
<evidence type="ECO:0000313" key="1">
    <source>
        <dbReference type="EMBL" id="OJD65068.1"/>
    </source>
</evidence>
<gene>
    <name evidence="1" type="ORF">BAU25_01335</name>
</gene>
<reference evidence="1 2" key="1">
    <citation type="submission" date="2016-06" db="EMBL/GenBank/DDBJ databases">
        <title>First insights into the genetic diversity and population structure of in the Bacillus cereus group bacteria from diverse marine environments.</title>
        <authorList>
            <person name="Liu Y."/>
            <person name="Lai Q."/>
            <person name="Shao Z."/>
        </authorList>
    </citation>
    <scope>NUCLEOTIDE SEQUENCE [LARGE SCALE GENOMIC DNA]</scope>
    <source>
        <strain evidence="1 2">N35-10-2</strain>
    </source>
</reference>
<organism evidence="1 2">
    <name type="scientific">Bacillus albus</name>
    <dbReference type="NCBI Taxonomy" id="2026189"/>
    <lineage>
        <taxon>Bacteria</taxon>
        <taxon>Bacillati</taxon>
        <taxon>Bacillota</taxon>
        <taxon>Bacilli</taxon>
        <taxon>Bacillales</taxon>
        <taxon>Bacillaceae</taxon>
        <taxon>Bacillus</taxon>
        <taxon>Bacillus cereus group</taxon>
    </lineage>
</organism>
<comment type="caution">
    <text evidence="1">The sequence shown here is derived from an EMBL/GenBank/DDBJ whole genome shotgun (WGS) entry which is preliminary data.</text>
</comment>